<dbReference type="PANTHER" id="PTHR45947:SF13">
    <property type="entry name" value="TRANSFERASE"/>
    <property type="match status" value="1"/>
</dbReference>
<feature type="domain" description="Glycosyltransferase subfamily 4-like N-terminal" evidence="2">
    <location>
        <begin position="14"/>
        <end position="218"/>
    </location>
</feature>
<dbReference type="Pfam" id="PF00534">
    <property type="entry name" value="Glycos_transf_1"/>
    <property type="match status" value="1"/>
</dbReference>
<sequence length="410" mass="47327">MKILEINVYNYRKGGSEAVYFSTMELLQKHGDEVVNFALKWPENTPSVYEQFFPESKETRRGILKPVKNIVNYFYDAEAAKKMEALIEAEKPDLAQVHLIWGQITGSILPVLKRHHIPVIFTIHEYRIVCPAYTFRNGLGEVCEQCQGKHFYKCVTNKCCKGSYGLSAMMAAEQYFRNAFLNPAKYIDGFVYVSQFAKSKLEQYMPALKDKPNMVLYNLTDGIRSEVTKDEKTDKYYLFFGRLSYEKGIKTLILAFRETPQCRLKIAGTGPLEEELKEFVRENKMDNVEFLGYQSGEPLQKLVSNAYFIMVPSEWYENNPMTIIEGYAAGVPVIGAKIGGIPEIIEDGRTGYLFDSGNKEELVKMINRSNLLDDNEYWTMCDAALKFAKDHFSRDEYYPKLMSFFEKFKK</sequence>
<dbReference type="Gene3D" id="3.40.50.2000">
    <property type="entry name" value="Glycogen Phosphorylase B"/>
    <property type="match status" value="2"/>
</dbReference>
<dbReference type="GO" id="GO:0016757">
    <property type="term" value="F:glycosyltransferase activity"/>
    <property type="evidence" value="ECO:0007669"/>
    <property type="project" value="InterPro"/>
</dbReference>
<reference evidence="3 4" key="1">
    <citation type="submission" date="2018-08" db="EMBL/GenBank/DDBJ databases">
        <title>A genome reference for cultivated species of the human gut microbiota.</title>
        <authorList>
            <person name="Zou Y."/>
            <person name="Xue W."/>
            <person name="Luo G."/>
        </authorList>
    </citation>
    <scope>NUCLEOTIDE SEQUENCE [LARGE SCALE GENOMIC DNA]</scope>
    <source>
        <strain evidence="3 4">AF11-14</strain>
    </source>
</reference>
<evidence type="ECO:0000259" key="2">
    <source>
        <dbReference type="Pfam" id="PF13439"/>
    </source>
</evidence>
<dbReference type="RefSeq" id="WP_118140611.1">
    <property type="nucleotide sequence ID" value="NZ_QSAQ01000029.1"/>
</dbReference>
<dbReference type="PANTHER" id="PTHR45947">
    <property type="entry name" value="SULFOQUINOVOSYL TRANSFERASE SQD2"/>
    <property type="match status" value="1"/>
</dbReference>
<gene>
    <name evidence="3" type="ORF">DWV60_10940</name>
</gene>
<dbReference type="CDD" id="cd03801">
    <property type="entry name" value="GT4_PimA-like"/>
    <property type="match status" value="1"/>
</dbReference>
<evidence type="ECO:0000313" key="3">
    <source>
        <dbReference type="EMBL" id="RGW66744.1"/>
    </source>
</evidence>
<dbReference type="InterPro" id="IPR050194">
    <property type="entry name" value="Glycosyltransferase_grp1"/>
</dbReference>
<dbReference type="SUPFAM" id="SSF53756">
    <property type="entry name" value="UDP-Glycosyltransferase/glycogen phosphorylase"/>
    <property type="match status" value="1"/>
</dbReference>
<dbReference type="InterPro" id="IPR001296">
    <property type="entry name" value="Glyco_trans_1"/>
</dbReference>
<evidence type="ECO:0000259" key="1">
    <source>
        <dbReference type="Pfam" id="PF00534"/>
    </source>
</evidence>
<protein>
    <submittedName>
        <fullName evidence="3">Glycosyltransferase family 1 protein</fullName>
    </submittedName>
</protein>
<evidence type="ECO:0000313" key="4">
    <source>
        <dbReference type="Proteomes" id="UP000286077"/>
    </source>
</evidence>
<organism evidence="3 4">
    <name type="scientific">Segatella copri</name>
    <dbReference type="NCBI Taxonomy" id="165179"/>
    <lineage>
        <taxon>Bacteria</taxon>
        <taxon>Pseudomonadati</taxon>
        <taxon>Bacteroidota</taxon>
        <taxon>Bacteroidia</taxon>
        <taxon>Bacteroidales</taxon>
        <taxon>Prevotellaceae</taxon>
        <taxon>Segatella</taxon>
    </lineage>
</organism>
<dbReference type="Proteomes" id="UP000286077">
    <property type="component" value="Unassembled WGS sequence"/>
</dbReference>
<proteinExistence type="predicted"/>
<dbReference type="Pfam" id="PF13439">
    <property type="entry name" value="Glyco_transf_4"/>
    <property type="match status" value="1"/>
</dbReference>
<dbReference type="AlphaFoldDB" id="A0AA92W7Z8"/>
<comment type="caution">
    <text evidence="3">The sequence shown here is derived from an EMBL/GenBank/DDBJ whole genome shotgun (WGS) entry which is preliminary data.</text>
</comment>
<name>A0AA92W7Z8_9BACT</name>
<accession>A0AA92W7Z8</accession>
<feature type="domain" description="Glycosyl transferase family 1" evidence="1">
    <location>
        <begin position="229"/>
        <end position="368"/>
    </location>
</feature>
<dbReference type="EMBL" id="QSAQ01000029">
    <property type="protein sequence ID" value="RGW66744.1"/>
    <property type="molecule type" value="Genomic_DNA"/>
</dbReference>
<dbReference type="InterPro" id="IPR028098">
    <property type="entry name" value="Glyco_trans_4-like_N"/>
</dbReference>